<comment type="caution">
    <text evidence="3">The sequence shown here is derived from an EMBL/GenBank/DDBJ whole genome shotgun (WGS) entry which is preliminary data.</text>
</comment>
<feature type="transmembrane region" description="Helical" evidence="1">
    <location>
        <begin position="38"/>
        <end position="59"/>
    </location>
</feature>
<keyword evidence="1" id="KW-1133">Transmembrane helix</keyword>
<feature type="transmembrane region" description="Helical" evidence="1">
    <location>
        <begin position="79"/>
        <end position="98"/>
    </location>
</feature>
<evidence type="ECO:0000313" key="4">
    <source>
        <dbReference type="Proteomes" id="UP000003039"/>
    </source>
</evidence>
<feature type="domain" description="Nucleoside transporter/FeoB GTPase Gate" evidence="2">
    <location>
        <begin position="87"/>
        <end position="195"/>
    </location>
</feature>
<dbReference type="PIRSF" id="PIRSF036542">
    <property type="entry name" value="SpmA_SpmB"/>
    <property type="match status" value="1"/>
</dbReference>
<dbReference type="AlphaFoldDB" id="B7X3R1"/>
<name>B7X3R1_COMTK</name>
<dbReference type="InterPro" id="IPR011642">
    <property type="entry name" value="Gate_dom"/>
</dbReference>
<proteinExistence type="predicted"/>
<gene>
    <name evidence="3" type="ORF">CtesDRAFT_PD1688</name>
</gene>
<feature type="transmembrane region" description="Helical" evidence="1">
    <location>
        <begin position="242"/>
        <end position="266"/>
    </location>
</feature>
<dbReference type="eggNOG" id="COG2715">
    <property type="taxonomic scope" value="Bacteria"/>
</dbReference>
<evidence type="ECO:0000313" key="3">
    <source>
        <dbReference type="EMBL" id="EED66742.1"/>
    </source>
</evidence>
<sequence>MLPANRPSHLRWIADIQHYSPLVSRHNRQQYRTGAHMLNALWLGFFLVAAVAALAQWLLGGQAQVFSAMVQALFAMARLSVEVMVLLFGTLTLWLGFLRIAEKAGVVEWLAKMLGPLFAKLMPEVPRGHPALGLITLNFAANGLGLDNAATPMGLKAMRALQELNPQPDSATNAQILFLVLNASSLTLLPVTIFMYRMQQGAADPTLVFLPILLATSASTLVGLLSVALVQRLPLFSPVVLAYLLPVGLALAAFMAFLATLSAAALAQLSALMGNLTLFALIVLFVGLGALRKVAVYDSFIEGAKEGFDVAKNLLPYLVAMLCAVGVFRASGALEYALSAIRWTVDVLGMDARFVDALPTALVKPFSGSAARAMLIETMQSQGVDSFAALAAATIQGSTETTFYVLAVYFGAVGIQRARHAVPCALVAELAGVVAAIVVCYQFFG</sequence>
<dbReference type="EMBL" id="AAUJ02000001">
    <property type="protein sequence ID" value="EED66742.1"/>
    <property type="molecule type" value="Genomic_DNA"/>
</dbReference>
<feature type="domain" description="Nucleoside transporter/FeoB GTPase Gate" evidence="2">
    <location>
        <begin position="312"/>
        <end position="415"/>
    </location>
</feature>
<feature type="transmembrane region" description="Helical" evidence="1">
    <location>
        <begin position="424"/>
        <end position="444"/>
    </location>
</feature>
<feature type="transmembrane region" description="Helical" evidence="1">
    <location>
        <begin position="272"/>
        <end position="291"/>
    </location>
</feature>
<dbReference type="PANTHER" id="PTHR35793:SF2">
    <property type="entry name" value="INNER MEMBRANE PROTEIN YJIG"/>
    <property type="match status" value="1"/>
</dbReference>
<keyword evidence="1" id="KW-0812">Transmembrane</keyword>
<feature type="transmembrane region" description="Helical" evidence="1">
    <location>
        <begin position="314"/>
        <end position="334"/>
    </location>
</feature>
<dbReference type="eggNOG" id="COG0700">
    <property type="taxonomic scope" value="Bacteria"/>
</dbReference>
<feature type="transmembrane region" description="Helical" evidence="1">
    <location>
        <begin position="176"/>
        <end position="196"/>
    </location>
</feature>
<dbReference type="InterPro" id="IPR052549">
    <property type="entry name" value="SpmB"/>
</dbReference>
<dbReference type="GO" id="GO:0005886">
    <property type="term" value="C:plasma membrane"/>
    <property type="evidence" value="ECO:0007669"/>
    <property type="project" value="TreeGrafter"/>
</dbReference>
<dbReference type="PANTHER" id="PTHR35793">
    <property type="entry name" value="INNER MEMBRANE PROTEIN YJIG"/>
    <property type="match status" value="1"/>
</dbReference>
<dbReference type="InterPro" id="IPR011415">
    <property type="entry name" value="SpmA_SpmB"/>
</dbReference>
<keyword evidence="1" id="KW-0472">Membrane</keyword>
<accession>B7X3R1</accession>
<feature type="transmembrane region" description="Helical" evidence="1">
    <location>
        <begin position="387"/>
        <end position="412"/>
    </location>
</feature>
<evidence type="ECO:0000259" key="2">
    <source>
        <dbReference type="Pfam" id="PF07670"/>
    </source>
</evidence>
<evidence type="ECO:0000256" key="1">
    <source>
        <dbReference type="SAM" id="Phobius"/>
    </source>
</evidence>
<dbReference type="Proteomes" id="UP000003039">
    <property type="component" value="Unassembled WGS sequence"/>
</dbReference>
<organism evidence="3 4">
    <name type="scientific">Comamonas testosteroni (strain DSM 14576 / KF-1)</name>
    <name type="common">Pseudomonas testosteroni</name>
    <dbReference type="NCBI Taxonomy" id="399795"/>
    <lineage>
        <taxon>Bacteria</taxon>
        <taxon>Pseudomonadati</taxon>
        <taxon>Pseudomonadota</taxon>
        <taxon>Betaproteobacteria</taxon>
        <taxon>Burkholderiales</taxon>
        <taxon>Comamonadaceae</taxon>
        <taxon>Comamonas</taxon>
    </lineage>
</organism>
<protein>
    <submittedName>
        <fullName evidence="3">Nucleoside recognition domain protein</fullName>
    </submittedName>
</protein>
<feature type="transmembrane region" description="Helical" evidence="1">
    <location>
        <begin position="208"/>
        <end position="230"/>
    </location>
</feature>
<dbReference type="Pfam" id="PF07670">
    <property type="entry name" value="Gate"/>
    <property type="match status" value="2"/>
</dbReference>
<reference evidence="3 4" key="1">
    <citation type="journal article" date="2004" name="Appl. Environ. Microbiol.">
        <title>Mineralization of individual congeners of linear alkylbenzenesulfonate by defined pairs of heterotrophic bacteria.</title>
        <authorList>
            <person name="Schleheck D."/>
            <person name="Knepper T.P."/>
            <person name="Fischer K."/>
            <person name="Cook A.M."/>
        </authorList>
    </citation>
    <scope>NUCLEOTIDE SEQUENCE [LARGE SCALE GENOMIC DNA]</scope>
    <source>
        <strain evidence="4">DSM 14576 / KF-1</strain>
    </source>
</reference>